<keyword evidence="2" id="KW-0238">DNA-binding</keyword>
<dbReference type="SMART" id="SM00345">
    <property type="entry name" value="HTH_GNTR"/>
    <property type="match status" value="1"/>
</dbReference>
<evidence type="ECO:0000313" key="5">
    <source>
        <dbReference type="EMBL" id="AFD27589.1"/>
    </source>
</evidence>
<sequence>MSARPTPTIRPLQKRLSVGADIAAQLQGLINDGTFKPGDRLPGQRELAQQFGASLAGVREAISVLTAAGLVDARPGRGTVVSSVGGANPTFDGWLGAVGDEQEFGELMQARQMLEAFTIAESAARATPEQVARLRDALQTMRAELQAPESYAEADMQFHLLLAETAGNRVVTRLMRVIQRPLMEQLRRSIAHLHATGQLGENLVRHERIVDGIERHDPQAAQRSFGEMLSGALDFSEQPTERL</sequence>
<dbReference type="PROSITE" id="PS50949">
    <property type="entry name" value="HTH_GNTR"/>
    <property type="match status" value="1"/>
</dbReference>
<evidence type="ECO:0000256" key="2">
    <source>
        <dbReference type="ARBA" id="ARBA00023125"/>
    </source>
</evidence>
<dbReference type="AlphaFoldDB" id="H8H242"/>
<geneLocation type="plasmid" evidence="5 6">
    <name>P2</name>
</geneLocation>
<reference evidence="5 6" key="1">
    <citation type="journal article" date="2012" name="PLoS ONE">
        <title>Genome sequence and transcriptome analysis of the radioresistant bacterium Deinococcus gobiensis: insights into the extreme environmental adaptations.</title>
        <authorList>
            <person name="Yuan M."/>
            <person name="Chen M."/>
            <person name="Zhang W."/>
            <person name="Lu W."/>
            <person name="Wang J."/>
            <person name="Yang M."/>
            <person name="Zhao P."/>
            <person name="Tang R."/>
            <person name="Li X."/>
            <person name="Hao Y."/>
            <person name="Zhou Z."/>
            <person name="Zhan Y."/>
            <person name="Yu H."/>
            <person name="Teng C."/>
            <person name="Yan Y."/>
            <person name="Ping S."/>
            <person name="Wang Y."/>
            <person name="Lin M."/>
        </authorList>
    </citation>
    <scope>NUCLEOTIDE SEQUENCE [LARGE SCALE GENOMIC DNA]</scope>
    <source>
        <strain evidence="6">DSM 21396 / JCM 16679 / CGMCC 1.7299 / I-0</strain>
        <plasmid evidence="5">P2</plasmid>
    </source>
</reference>
<dbReference type="InterPro" id="IPR000524">
    <property type="entry name" value="Tscrpt_reg_HTH_GntR"/>
</dbReference>
<dbReference type="GO" id="GO:0003677">
    <property type="term" value="F:DNA binding"/>
    <property type="evidence" value="ECO:0007669"/>
    <property type="project" value="UniProtKB-KW"/>
</dbReference>
<protein>
    <submittedName>
        <fullName evidence="5">Transcriptional regulator, GntR family</fullName>
    </submittedName>
</protein>
<keyword evidence="3" id="KW-0804">Transcription</keyword>
<evidence type="ECO:0000259" key="4">
    <source>
        <dbReference type="PROSITE" id="PS50949"/>
    </source>
</evidence>
<keyword evidence="1" id="KW-0805">Transcription regulation</keyword>
<dbReference type="Gene3D" id="1.10.10.10">
    <property type="entry name" value="Winged helix-like DNA-binding domain superfamily/Winged helix DNA-binding domain"/>
    <property type="match status" value="1"/>
</dbReference>
<dbReference type="InterPro" id="IPR011711">
    <property type="entry name" value="GntR_C"/>
</dbReference>
<dbReference type="CDD" id="cd07377">
    <property type="entry name" value="WHTH_GntR"/>
    <property type="match status" value="1"/>
</dbReference>
<dbReference type="PANTHER" id="PTHR43537:SF5">
    <property type="entry name" value="UXU OPERON TRANSCRIPTIONAL REGULATOR"/>
    <property type="match status" value="1"/>
</dbReference>
<dbReference type="OrthoDB" id="9799482at2"/>
<dbReference type="KEGG" id="dgo:DGo_PB0320"/>
<evidence type="ECO:0000256" key="3">
    <source>
        <dbReference type="ARBA" id="ARBA00023163"/>
    </source>
</evidence>
<dbReference type="Gene3D" id="1.20.120.530">
    <property type="entry name" value="GntR ligand-binding domain-like"/>
    <property type="match status" value="1"/>
</dbReference>
<dbReference type="Proteomes" id="UP000007575">
    <property type="component" value="Plasmid P2"/>
</dbReference>
<dbReference type="PATRIC" id="fig|745776.4.peg.3653"/>
<evidence type="ECO:0000256" key="1">
    <source>
        <dbReference type="ARBA" id="ARBA00023015"/>
    </source>
</evidence>
<feature type="domain" description="HTH gntR-type" evidence="4">
    <location>
        <begin position="16"/>
        <end position="84"/>
    </location>
</feature>
<dbReference type="InterPro" id="IPR008920">
    <property type="entry name" value="TF_FadR/GntR_C"/>
</dbReference>
<dbReference type="RefSeq" id="WP_014686683.1">
    <property type="nucleotide sequence ID" value="NC_017791.1"/>
</dbReference>
<dbReference type="HOGENOM" id="CLU_017584_9_5_0"/>
<dbReference type="PANTHER" id="PTHR43537">
    <property type="entry name" value="TRANSCRIPTIONAL REGULATOR, GNTR FAMILY"/>
    <property type="match status" value="1"/>
</dbReference>
<dbReference type="SMART" id="SM00895">
    <property type="entry name" value="FCD"/>
    <property type="match status" value="1"/>
</dbReference>
<name>H8H242_DEIGI</name>
<keyword evidence="5" id="KW-0614">Plasmid</keyword>
<dbReference type="EMBL" id="CP002193">
    <property type="protein sequence ID" value="AFD27589.1"/>
    <property type="molecule type" value="Genomic_DNA"/>
</dbReference>
<keyword evidence="6" id="KW-1185">Reference proteome</keyword>
<organism evidence="5 6">
    <name type="scientific">Deinococcus gobiensis (strain DSM 21396 / JCM 16679 / CGMCC 1.7299 / I-0)</name>
    <dbReference type="NCBI Taxonomy" id="745776"/>
    <lineage>
        <taxon>Bacteria</taxon>
        <taxon>Thermotogati</taxon>
        <taxon>Deinococcota</taxon>
        <taxon>Deinococci</taxon>
        <taxon>Deinococcales</taxon>
        <taxon>Deinococcaceae</taxon>
        <taxon>Deinococcus</taxon>
    </lineage>
</organism>
<dbReference type="InterPro" id="IPR036388">
    <property type="entry name" value="WH-like_DNA-bd_sf"/>
</dbReference>
<dbReference type="SUPFAM" id="SSF46785">
    <property type="entry name" value="Winged helix' DNA-binding domain"/>
    <property type="match status" value="1"/>
</dbReference>
<dbReference type="PRINTS" id="PR00035">
    <property type="entry name" value="HTHGNTR"/>
</dbReference>
<dbReference type="Pfam" id="PF00392">
    <property type="entry name" value="GntR"/>
    <property type="match status" value="1"/>
</dbReference>
<dbReference type="InterPro" id="IPR036390">
    <property type="entry name" value="WH_DNA-bd_sf"/>
</dbReference>
<proteinExistence type="predicted"/>
<gene>
    <name evidence="5" type="ordered locus">DGo_PB0320</name>
</gene>
<dbReference type="SUPFAM" id="SSF48008">
    <property type="entry name" value="GntR ligand-binding domain-like"/>
    <property type="match status" value="1"/>
</dbReference>
<dbReference type="Pfam" id="PF07729">
    <property type="entry name" value="FCD"/>
    <property type="match status" value="1"/>
</dbReference>
<dbReference type="GO" id="GO:0003700">
    <property type="term" value="F:DNA-binding transcription factor activity"/>
    <property type="evidence" value="ECO:0007669"/>
    <property type="project" value="InterPro"/>
</dbReference>
<evidence type="ECO:0000313" key="6">
    <source>
        <dbReference type="Proteomes" id="UP000007575"/>
    </source>
</evidence>
<accession>H8H242</accession>